<reference evidence="2" key="1">
    <citation type="submission" date="2022-10" db="EMBL/GenBank/DDBJ databases">
        <title>Tapping the CABI collections for fungal endophytes: first genome assemblies for Collariella, Neodidymelliopsis, Ascochyta clinopodiicola, Didymella pomorum, Didymosphaeria variabile, Neocosmospora piperis and Neocucurbitaria cava.</title>
        <authorList>
            <person name="Hill R."/>
        </authorList>
    </citation>
    <scope>NUCLEOTIDE SEQUENCE</scope>
    <source>
        <strain evidence="2">IMI 355091</strain>
    </source>
</reference>
<protein>
    <recommendedName>
        <fullName evidence="4">Transcription factor domain-containing protein</fullName>
    </recommendedName>
</protein>
<dbReference type="AlphaFoldDB" id="A0A9W8ZIZ3"/>
<dbReference type="Proteomes" id="UP001140510">
    <property type="component" value="Unassembled WGS sequence"/>
</dbReference>
<comment type="caution">
    <text evidence="2">The sequence shown here is derived from an EMBL/GenBank/DDBJ whole genome shotgun (WGS) entry which is preliminary data.</text>
</comment>
<evidence type="ECO:0000313" key="3">
    <source>
        <dbReference type="Proteomes" id="UP001140510"/>
    </source>
</evidence>
<evidence type="ECO:0000256" key="1">
    <source>
        <dbReference type="SAM" id="MobiDB-lite"/>
    </source>
</evidence>
<keyword evidence="3" id="KW-1185">Reference proteome</keyword>
<feature type="region of interest" description="Disordered" evidence="1">
    <location>
        <begin position="433"/>
        <end position="458"/>
    </location>
</feature>
<dbReference type="OrthoDB" id="39175at2759"/>
<sequence length="528" mass="59768">MSALNEALEDLAKLRLRSDLTHPKVSLKIAPGEARQCIEAFIEMMNTLVVPDIFAIALDIELLRSLPNIIGSPYINVDAGVHVMYYSAIHYGLCHIRGPGHAQTQAAYLKALEHVPAWLDTPTETDMDGYTAAMAAWVAINNLDYQLSWKFHCKACHWVKSRGIDKMDVTPAMTLEEERKRESIRYLYYHILSTDCLFRLFYNKPTILRWDPEKVKPPSVMTSRNLHPSPTQVMISCVWTSYTARSVEVVSYIDSADCKGTEMFSKVEDCCKNMEALVSDWRMEAVLADTTIRLPLRCLVADHVMNIYANIVGLKRLANRVGNVTTVDEMTVRAARKVVGTLLEFDQEGGLADRSKPDPVDYVCHFILFYPFCAVFTLYEYIIACTNPDECEEDVRQLEHIADAMEHTSQTIRPDLKPFAKTIKALNKVSRTMQDSRRKRPLSADGHSANISGGQTQPENFHTIAMSDLDPSAFDTFPDFPMTTDGDPDPLGFVRAMENDFIGRNWHENWWDMGGSLENGMNYMPPNT</sequence>
<evidence type="ECO:0000313" key="2">
    <source>
        <dbReference type="EMBL" id="KAJ4408697.1"/>
    </source>
</evidence>
<proteinExistence type="predicted"/>
<accession>A0A9W8ZIZ3</accession>
<gene>
    <name evidence="2" type="ORF">N0V91_002952</name>
</gene>
<name>A0A9W8ZIZ3_9PLEO</name>
<evidence type="ECO:0008006" key="4">
    <source>
        <dbReference type="Google" id="ProtNLM"/>
    </source>
</evidence>
<feature type="compositionally biased region" description="Polar residues" evidence="1">
    <location>
        <begin position="449"/>
        <end position="458"/>
    </location>
</feature>
<dbReference type="EMBL" id="JAPEVA010000014">
    <property type="protein sequence ID" value="KAJ4408697.1"/>
    <property type="molecule type" value="Genomic_DNA"/>
</dbReference>
<dbReference type="CDD" id="cd12148">
    <property type="entry name" value="fungal_TF_MHR"/>
    <property type="match status" value="1"/>
</dbReference>
<organism evidence="2 3">
    <name type="scientific">Didymella pomorum</name>
    <dbReference type="NCBI Taxonomy" id="749634"/>
    <lineage>
        <taxon>Eukaryota</taxon>
        <taxon>Fungi</taxon>
        <taxon>Dikarya</taxon>
        <taxon>Ascomycota</taxon>
        <taxon>Pezizomycotina</taxon>
        <taxon>Dothideomycetes</taxon>
        <taxon>Pleosporomycetidae</taxon>
        <taxon>Pleosporales</taxon>
        <taxon>Pleosporineae</taxon>
        <taxon>Didymellaceae</taxon>
        <taxon>Didymella</taxon>
    </lineage>
</organism>